<evidence type="ECO:0000259" key="6">
    <source>
        <dbReference type="PROSITE" id="PS51387"/>
    </source>
</evidence>
<feature type="domain" description="FAD-binding PCMH-type" evidence="6">
    <location>
        <begin position="31"/>
        <end position="202"/>
    </location>
</feature>
<reference evidence="7 8" key="1">
    <citation type="journal article" date="2009" name="Stand. Genomic Sci.">
        <title>Complete genome sequence of Beutenbergia cavernae type strain (HKI 0122).</title>
        <authorList>
            <person name="Land M."/>
            <person name="Pukall R."/>
            <person name="Abt B."/>
            <person name="Goker M."/>
            <person name="Rohde M."/>
            <person name="Glavina Del Rio T."/>
            <person name="Tice H."/>
            <person name="Copeland A."/>
            <person name="Cheng J.F."/>
            <person name="Lucas S."/>
            <person name="Chen F."/>
            <person name="Nolan M."/>
            <person name="Bruce D."/>
            <person name="Goodwin L."/>
            <person name="Pitluck S."/>
            <person name="Ivanova N."/>
            <person name="Mavromatis K."/>
            <person name="Ovchinnikova G."/>
            <person name="Pati A."/>
            <person name="Chen A."/>
            <person name="Palaniappan K."/>
            <person name="Hauser L."/>
            <person name="Chang Y.J."/>
            <person name="Jefferies C.C."/>
            <person name="Saunders E."/>
            <person name="Brettin T."/>
            <person name="Detter J.C."/>
            <person name="Han C."/>
            <person name="Chain P."/>
            <person name="Bristow J."/>
            <person name="Eisen J.A."/>
            <person name="Markowitz V."/>
            <person name="Hugenholtz P."/>
            <person name="Kyrpides N.C."/>
            <person name="Klenk H.P."/>
            <person name="Lapidus A."/>
        </authorList>
    </citation>
    <scope>NUCLEOTIDE SEQUENCE [LARGE SCALE GENOMIC DNA]</scope>
    <source>
        <strain evidence="8">ATCC BAA-8 / DSM 12333 / NBRC 16432</strain>
    </source>
</reference>
<dbReference type="STRING" id="471853.Bcav_1671"/>
<accession>C5C414</accession>
<organism evidence="7 8">
    <name type="scientific">Beutenbergia cavernae (strain ATCC BAA-8 / DSM 12333 / CCUG 43141 / JCM 11478 / NBRC 16432 / NCIMB 13614 / HKI 0122)</name>
    <dbReference type="NCBI Taxonomy" id="471853"/>
    <lineage>
        <taxon>Bacteria</taxon>
        <taxon>Bacillati</taxon>
        <taxon>Actinomycetota</taxon>
        <taxon>Actinomycetes</taxon>
        <taxon>Micrococcales</taxon>
        <taxon>Beutenbergiaceae</taxon>
        <taxon>Beutenbergia</taxon>
    </lineage>
</organism>
<gene>
    <name evidence="7" type="ordered locus">Bcav_1671</name>
</gene>
<protein>
    <submittedName>
        <fullName evidence="7">FAD linked oxidase domain protein</fullName>
    </submittedName>
</protein>
<dbReference type="PANTHER" id="PTHR42973">
    <property type="entry name" value="BINDING OXIDOREDUCTASE, PUTATIVE (AFU_ORTHOLOGUE AFUA_1G17690)-RELATED"/>
    <property type="match status" value="1"/>
</dbReference>
<comment type="similarity">
    <text evidence="2">Belongs to the oxygen-dependent FAD-linked oxidoreductase family.</text>
</comment>
<evidence type="ECO:0000313" key="7">
    <source>
        <dbReference type="EMBL" id="ACQ79927.1"/>
    </source>
</evidence>
<dbReference type="PROSITE" id="PS51387">
    <property type="entry name" value="FAD_PCMH"/>
    <property type="match status" value="1"/>
</dbReference>
<evidence type="ECO:0000313" key="8">
    <source>
        <dbReference type="Proteomes" id="UP000007962"/>
    </source>
</evidence>
<evidence type="ECO:0000256" key="4">
    <source>
        <dbReference type="ARBA" id="ARBA00022827"/>
    </source>
</evidence>
<dbReference type="GO" id="GO:0016491">
    <property type="term" value="F:oxidoreductase activity"/>
    <property type="evidence" value="ECO:0007669"/>
    <property type="project" value="UniProtKB-KW"/>
</dbReference>
<dbReference type="SUPFAM" id="SSF56176">
    <property type="entry name" value="FAD-binding/transporter-associated domain-like"/>
    <property type="match status" value="1"/>
</dbReference>
<keyword evidence="3" id="KW-0285">Flavoprotein</keyword>
<dbReference type="PANTHER" id="PTHR42973:SF39">
    <property type="entry name" value="FAD-BINDING PCMH-TYPE DOMAIN-CONTAINING PROTEIN"/>
    <property type="match status" value="1"/>
</dbReference>
<sequence>MSGTSTARWTEPSDTAFDRARTSLSASAWQPARTPAAIVRPTDADAVVDAVTRARHDGRRLAVRSGGHSLSWTHLVDGAVTLDLRELRSVELDAATATAWVEPGVTVLEAARALRAAGMSFPLGHAPTVGLGGYLLAGGNGWNTPVWGHGCERILAADVVLPDGTLARIDAASDPDLLRALRGAGSAFPAVVVAFRLQLVRGCPVVSRLTVAVDADRPDALGAALDDVVAASPPHVELTVYWHPGRADGEPPRALVSATAFGPDDALDAVRSAPFVTAPPDVVVVDSLAALIETVPRHGGDGMFSHHTWTDAPFRAVLPALPPLERGLSECSSVLLTTSARRADGAAPSDALYVPRGSMSVSAYAHWDPAAQGHADAIGWARRTIGALDPLSTGRYVGEADLTRGAAALSDCFPPAELEALLATTRRHDPDGVMA</sequence>
<dbReference type="Proteomes" id="UP000007962">
    <property type="component" value="Chromosome"/>
</dbReference>
<dbReference type="Gene3D" id="3.30.465.10">
    <property type="match status" value="1"/>
</dbReference>
<keyword evidence="8" id="KW-1185">Reference proteome</keyword>
<dbReference type="KEGG" id="bcv:Bcav_1671"/>
<dbReference type="AlphaFoldDB" id="C5C414"/>
<name>C5C414_BEUC1</name>
<dbReference type="EMBL" id="CP001618">
    <property type="protein sequence ID" value="ACQ79927.1"/>
    <property type="molecule type" value="Genomic_DNA"/>
</dbReference>
<dbReference type="RefSeq" id="WP_015882167.1">
    <property type="nucleotide sequence ID" value="NC_012669.1"/>
</dbReference>
<dbReference type="GO" id="GO:0071949">
    <property type="term" value="F:FAD binding"/>
    <property type="evidence" value="ECO:0007669"/>
    <property type="project" value="InterPro"/>
</dbReference>
<dbReference type="HOGENOM" id="CLU_018354_9_1_11"/>
<dbReference type="OrthoDB" id="9775082at2"/>
<comment type="cofactor">
    <cofactor evidence="1">
        <name>FAD</name>
        <dbReference type="ChEBI" id="CHEBI:57692"/>
    </cofactor>
</comment>
<dbReference type="InterPro" id="IPR016169">
    <property type="entry name" value="FAD-bd_PCMH_sub2"/>
</dbReference>
<evidence type="ECO:0000256" key="2">
    <source>
        <dbReference type="ARBA" id="ARBA00005466"/>
    </source>
</evidence>
<evidence type="ECO:0000256" key="1">
    <source>
        <dbReference type="ARBA" id="ARBA00001974"/>
    </source>
</evidence>
<dbReference type="Pfam" id="PF01565">
    <property type="entry name" value="FAD_binding_4"/>
    <property type="match status" value="1"/>
</dbReference>
<dbReference type="InterPro" id="IPR016166">
    <property type="entry name" value="FAD-bd_PCMH"/>
</dbReference>
<dbReference type="Gene3D" id="3.40.462.20">
    <property type="match status" value="1"/>
</dbReference>
<dbReference type="eggNOG" id="COG0277">
    <property type="taxonomic scope" value="Bacteria"/>
</dbReference>
<keyword evidence="4" id="KW-0274">FAD</keyword>
<keyword evidence="5" id="KW-0560">Oxidoreductase</keyword>
<dbReference type="InterPro" id="IPR006094">
    <property type="entry name" value="Oxid_FAD_bind_N"/>
</dbReference>
<proteinExistence type="inferred from homology"/>
<evidence type="ECO:0000256" key="3">
    <source>
        <dbReference type="ARBA" id="ARBA00022630"/>
    </source>
</evidence>
<evidence type="ECO:0000256" key="5">
    <source>
        <dbReference type="ARBA" id="ARBA00023002"/>
    </source>
</evidence>
<dbReference type="InterPro" id="IPR036318">
    <property type="entry name" value="FAD-bd_PCMH-like_sf"/>
</dbReference>
<dbReference type="InterPro" id="IPR050416">
    <property type="entry name" value="FAD-linked_Oxidoreductase"/>
</dbReference>